<sequence>MFSEEQLNDLVGRVHRRDLSHIADVFSAGITDSQVLRQARRREENAERAAKAWSYQPPKTVPVTWVDMCIWLFNKLGVRSKK</sequence>
<keyword evidence="2" id="KW-1185">Reference proteome</keyword>
<dbReference type="Proteomes" id="UP000297083">
    <property type="component" value="Segment"/>
</dbReference>
<name>A0A4D6DW49_9CAUD</name>
<proteinExistence type="predicted"/>
<dbReference type="GeneID" id="55013261"/>
<evidence type="ECO:0000313" key="1">
    <source>
        <dbReference type="EMBL" id="QBZ70563.1"/>
    </source>
</evidence>
<evidence type="ECO:0000313" key="2">
    <source>
        <dbReference type="Proteomes" id="UP000297083"/>
    </source>
</evidence>
<protein>
    <submittedName>
        <fullName evidence="1">Uncharacterized protein</fullName>
    </submittedName>
</protein>
<accession>A0A4D6DW49</accession>
<dbReference type="EMBL" id="MK673511">
    <property type="protein sequence ID" value="QBZ70563.1"/>
    <property type="molecule type" value="Genomic_DNA"/>
</dbReference>
<dbReference type="RefSeq" id="YP_009821775.1">
    <property type="nucleotide sequence ID" value="NC_048179.1"/>
</dbReference>
<organism evidence="1 2">
    <name type="scientific">Salmonella phage ZCSE2</name>
    <dbReference type="NCBI Taxonomy" id="2562175"/>
    <lineage>
        <taxon>Viruses</taxon>
        <taxon>Duplodnaviria</taxon>
        <taxon>Heunggongvirae</taxon>
        <taxon>Uroviricota</taxon>
        <taxon>Caudoviricetes</taxon>
        <taxon>Loughboroughvirus</taxon>
        <taxon>Loughboroughvirus ZCSE2</taxon>
    </lineage>
</organism>
<reference evidence="1 2" key="1">
    <citation type="submission" date="2019-03" db="EMBL/GenBank/DDBJ databases">
        <authorList>
            <person name="Connerton I.F."/>
            <person name="El-Shibiny A."/>
            <person name="Hooton S."/>
            <person name="Mohamed A."/>
            <person name="Taha O."/>
            <person name="E-Sherif H.M."/>
            <person name="Connerton P.L."/>
        </authorList>
    </citation>
    <scope>NUCLEOTIDE SEQUENCE [LARGE SCALE GENOMIC DNA]</scope>
</reference>
<dbReference type="KEGG" id="vg:55013261"/>